<dbReference type="GO" id="GO:0046872">
    <property type="term" value="F:metal ion binding"/>
    <property type="evidence" value="ECO:0007669"/>
    <property type="project" value="UniProtKB-KW"/>
</dbReference>
<organism evidence="11 12">
    <name type="scientific">Blautia pseudococcoides</name>
    <dbReference type="NCBI Taxonomy" id="1796616"/>
    <lineage>
        <taxon>Bacteria</taxon>
        <taxon>Bacillati</taxon>
        <taxon>Bacillota</taxon>
        <taxon>Clostridia</taxon>
        <taxon>Lachnospirales</taxon>
        <taxon>Lachnospiraceae</taxon>
        <taxon>Blautia</taxon>
    </lineage>
</organism>
<keyword evidence="3" id="KW-0548">Nucleotidyltransferase</keyword>
<dbReference type="RefSeq" id="WP_065544437.1">
    <property type="nucleotide sequence ID" value="NZ_CP015405.2"/>
</dbReference>
<dbReference type="SUPFAM" id="SSF56672">
    <property type="entry name" value="DNA/RNA polymerases"/>
    <property type="match status" value="1"/>
</dbReference>
<dbReference type="KEGG" id="byl:A4V09_22935"/>
<evidence type="ECO:0000256" key="5">
    <source>
        <dbReference type="ARBA" id="ARBA00022842"/>
    </source>
</evidence>
<dbReference type="EC" id="2.7.7.49" evidence="1"/>
<evidence type="ECO:0000256" key="9">
    <source>
        <dbReference type="ARBA" id="ARBA00048173"/>
    </source>
</evidence>
<evidence type="ECO:0000256" key="3">
    <source>
        <dbReference type="ARBA" id="ARBA00022695"/>
    </source>
</evidence>
<sequence>MAGNDLWKYCEAKEAEDVLRSFHLLEGTGVSDEKYLACLYAVSNHTEEHYHTAVIQKKNGGMRKLSVPGTLLRTIQRNIVKNVLCERSVSQYATAYRKKASILENARPHVGAEMVMKLDIKDFFDCITFQMVYQYAFPAIYYPPSIRMLLTSLCCRNDRLSQGAPSSPAISNLAMRSFDEYMGAWCGERQIQYTRYCDDLTFSGTFDQKEVKQKVRNFLHVLGFELNRKKTRIQFQSHRQTVTGLVVNEKMQVSREYRNQLRAEIYYCQKYGVSSHLNKMGNPAWMREDEPDVKRYLQYLLGKINYVLAVNPHDDLFCKKREEISLMVREISTQNNTHIS</sequence>
<dbReference type="Gene3D" id="3.30.70.270">
    <property type="match status" value="1"/>
</dbReference>
<reference evidence="11" key="1">
    <citation type="submission" date="2017-04" db="EMBL/GenBank/DDBJ databases">
        <title>Complete Genome Sequences of Twelve Strains of a Stable Defined Moderately Diverse Mouse Microbiota 2 (sDMDMm2).</title>
        <authorList>
            <person name="Uchimura Y."/>
            <person name="Wyss M."/>
            <person name="Brugiroux S."/>
            <person name="Limenitakis J.P."/>
            <person name="Stecher B."/>
            <person name="McCoy K.D."/>
            <person name="Macpherson A.J."/>
        </authorList>
    </citation>
    <scope>NUCLEOTIDE SEQUENCE</scope>
    <source>
        <strain evidence="11">YL58</strain>
    </source>
</reference>
<dbReference type="Proteomes" id="UP000092574">
    <property type="component" value="Chromosome"/>
</dbReference>
<protein>
    <recommendedName>
        <fullName evidence="1">RNA-directed DNA polymerase</fullName>
        <ecNumber evidence="1">2.7.7.49</ecNumber>
    </recommendedName>
</protein>
<accession>A0A1C7IHG2</accession>
<dbReference type="PRINTS" id="PR00866">
    <property type="entry name" value="RNADNAPOLMS"/>
</dbReference>
<dbReference type="GO" id="GO:0003723">
    <property type="term" value="F:RNA binding"/>
    <property type="evidence" value="ECO:0007669"/>
    <property type="project" value="InterPro"/>
</dbReference>
<evidence type="ECO:0000256" key="8">
    <source>
        <dbReference type="ARBA" id="ARBA00034120"/>
    </source>
</evidence>
<dbReference type="Gene3D" id="3.10.10.10">
    <property type="entry name" value="HIV Type 1 Reverse Transcriptase, subunit A, domain 1"/>
    <property type="match status" value="1"/>
</dbReference>
<evidence type="ECO:0000259" key="10">
    <source>
        <dbReference type="PROSITE" id="PS50878"/>
    </source>
</evidence>
<keyword evidence="12" id="KW-1185">Reference proteome</keyword>
<comment type="similarity">
    <text evidence="8">Belongs to the bacterial reverse transcriptase family.</text>
</comment>
<dbReference type="PANTHER" id="PTHR34047:SF7">
    <property type="entry name" value="RNA-DIRECTED DNA POLYMERASE"/>
    <property type="match status" value="1"/>
</dbReference>
<dbReference type="AlphaFoldDB" id="A0A1C7IHG2"/>
<dbReference type="GO" id="GO:0051607">
    <property type="term" value="P:defense response to virus"/>
    <property type="evidence" value="ECO:0007669"/>
    <property type="project" value="UniProtKB-KW"/>
</dbReference>
<proteinExistence type="inferred from homology"/>
<dbReference type="InterPro" id="IPR043128">
    <property type="entry name" value="Rev_trsase/Diguanyl_cyclase"/>
</dbReference>
<dbReference type="PANTHER" id="PTHR34047">
    <property type="entry name" value="NUCLEAR INTRON MATURASE 1, MITOCHONDRIAL-RELATED"/>
    <property type="match status" value="1"/>
</dbReference>
<evidence type="ECO:0000313" key="12">
    <source>
        <dbReference type="Proteomes" id="UP000092574"/>
    </source>
</evidence>
<dbReference type="PROSITE" id="PS50878">
    <property type="entry name" value="RT_POL"/>
    <property type="match status" value="1"/>
</dbReference>
<keyword evidence="7" id="KW-0051">Antiviral defense</keyword>
<dbReference type="CDD" id="cd03487">
    <property type="entry name" value="RT_Bac_retron_II"/>
    <property type="match status" value="1"/>
</dbReference>
<keyword evidence="4" id="KW-0479">Metal-binding</keyword>
<dbReference type="EMBL" id="CP015405">
    <property type="protein sequence ID" value="ANU78354.1"/>
    <property type="molecule type" value="Genomic_DNA"/>
</dbReference>
<keyword evidence="2" id="KW-0808">Transferase</keyword>
<gene>
    <name evidence="11" type="ORF">A4V09_22935</name>
</gene>
<dbReference type="InterPro" id="IPR051083">
    <property type="entry name" value="GrpII_Intron_Splice-Mob/Def"/>
</dbReference>
<dbReference type="OrthoDB" id="9788687at2"/>
<evidence type="ECO:0000313" key="11">
    <source>
        <dbReference type="EMBL" id="ANU78354.1"/>
    </source>
</evidence>
<dbReference type="InterPro" id="IPR000123">
    <property type="entry name" value="Reverse_transcriptase_msDNA"/>
</dbReference>
<name>A0A1C7IHG2_9FIRM</name>
<keyword evidence="6" id="KW-0695">RNA-directed DNA polymerase</keyword>
<dbReference type="GO" id="GO:0003964">
    <property type="term" value="F:RNA-directed DNA polymerase activity"/>
    <property type="evidence" value="ECO:0007669"/>
    <property type="project" value="UniProtKB-KW"/>
</dbReference>
<evidence type="ECO:0000256" key="7">
    <source>
        <dbReference type="ARBA" id="ARBA00023118"/>
    </source>
</evidence>
<dbReference type="STRING" id="1796616.A4V09_22935"/>
<keyword evidence="5" id="KW-0460">Magnesium</keyword>
<dbReference type="Pfam" id="PF00078">
    <property type="entry name" value="RVT_1"/>
    <property type="match status" value="1"/>
</dbReference>
<evidence type="ECO:0000256" key="6">
    <source>
        <dbReference type="ARBA" id="ARBA00022918"/>
    </source>
</evidence>
<feature type="domain" description="Reverse transcriptase" evidence="10">
    <location>
        <begin position="36"/>
        <end position="247"/>
    </location>
</feature>
<comment type="catalytic activity">
    <reaction evidence="9">
        <text>DNA(n) + a 2'-deoxyribonucleoside 5'-triphosphate = DNA(n+1) + diphosphate</text>
        <dbReference type="Rhea" id="RHEA:22508"/>
        <dbReference type="Rhea" id="RHEA-COMP:17339"/>
        <dbReference type="Rhea" id="RHEA-COMP:17340"/>
        <dbReference type="ChEBI" id="CHEBI:33019"/>
        <dbReference type="ChEBI" id="CHEBI:61560"/>
        <dbReference type="ChEBI" id="CHEBI:173112"/>
        <dbReference type="EC" id="2.7.7.49"/>
    </reaction>
</comment>
<dbReference type="InterPro" id="IPR043502">
    <property type="entry name" value="DNA/RNA_pol_sf"/>
</dbReference>
<evidence type="ECO:0000256" key="4">
    <source>
        <dbReference type="ARBA" id="ARBA00022723"/>
    </source>
</evidence>
<dbReference type="InterPro" id="IPR000477">
    <property type="entry name" value="RT_dom"/>
</dbReference>
<evidence type="ECO:0000256" key="1">
    <source>
        <dbReference type="ARBA" id="ARBA00012493"/>
    </source>
</evidence>
<evidence type="ECO:0000256" key="2">
    <source>
        <dbReference type="ARBA" id="ARBA00022679"/>
    </source>
</evidence>